<gene>
    <name evidence="2" type="ORF">QVD17_23796</name>
</gene>
<keyword evidence="1" id="KW-0472">Membrane</keyword>
<sequence length="68" mass="7601">MAIYTHLPHFLLDQKQKQIFDTYIYIFIYAAAAAAMSNIPTSLTNSCLTIFLLAISASDPWPFSILSS</sequence>
<dbReference type="Proteomes" id="UP001229421">
    <property type="component" value="Unassembled WGS sequence"/>
</dbReference>
<keyword evidence="1" id="KW-0812">Transmembrane</keyword>
<name>A0AAD8KJH0_TARER</name>
<evidence type="ECO:0000256" key="1">
    <source>
        <dbReference type="SAM" id="Phobius"/>
    </source>
</evidence>
<comment type="caution">
    <text evidence="2">The sequence shown here is derived from an EMBL/GenBank/DDBJ whole genome shotgun (WGS) entry which is preliminary data.</text>
</comment>
<organism evidence="2 3">
    <name type="scientific">Tagetes erecta</name>
    <name type="common">African marigold</name>
    <dbReference type="NCBI Taxonomy" id="13708"/>
    <lineage>
        <taxon>Eukaryota</taxon>
        <taxon>Viridiplantae</taxon>
        <taxon>Streptophyta</taxon>
        <taxon>Embryophyta</taxon>
        <taxon>Tracheophyta</taxon>
        <taxon>Spermatophyta</taxon>
        <taxon>Magnoliopsida</taxon>
        <taxon>eudicotyledons</taxon>
        <taxon>Gunneridae</taxon>
        <taxon>Pentapetalae</taxon>
        <taxon>asterids</taxon>
        <taxon>campanulids</taxon>
        <taxon>Asterales</taxon>
        <taxon>Asteraceae</taxon>
        <taxon>Asteroideae</taxon>
        <taxon>Heliantheae alliance</taxon>
        <taxon>Tageteae</taxon>
        <taxon>Tagetes</taxon>
    </lineage>
</organism>
<dbReference type="EMBL" id="JAUHHV010000006">
    <property type="protein sequence ID" value="KAK1421452.1"/>
    <property type="molecule type" value="Genomic_DNA"/>
</dbReference>
<keyword evidence="3" id="KW-1185">Reference proteome</keyword>
<reference evidence="2" key="1">
    <citation type="journal article" date="2023" name="bioRxiv">
        <title>Improved chromosome-level genome assembly for marigold (Tagetes erecta).</title>
        <authorList>
            <person name="Jiang F."/>
            <person name="Yuan L."/>
            <person name="Wang S."/>
            <person name="Wang H."/>
            <person name="Xu D."/>
            <person name="Wang A."/>
            <person name="Fan W."/>
        </authorList>
    </citation>
    <scope>NUCLEOTIDE SEQUENCE</scope>
    <source>
        <strain evidence="2">WSJ</strain>
        <tissue evidence="2">Leaf</tissue>
    </source>
</reference>
<proteinExistence type="predicted"/>
<feature type="transmembrane region" description="Helical" evidence="1">
    <location>
        <begin position="20"/>
        <end position="39"/>
    </location>
</feature>
<keyword evidence="1" id="KW-1133">Transmembrane helix</keyword>
<dbReference type="AlphaFoldDB" id="A0AAD8KJH0"/>
<evidence type="ECO:0000313" key="3">
    <source>
        <dbReference type="Proteomes" id="UP001229421"/>
    </source>
</evidence>
<evidence type="ECO:0000313" key="2">
    <source>
        <dbReference type="EMBL" id="KAK1421452.1"/>
    </source>
</evidence>
<protein>
    <submittedName>
        <fullName evidence="2">Uncharacterized protein</fullName>
    </submittedName>
</protein>
<accession>A0AAD8KJH0</accession>